<dbReference type="Pfam" id="PF04367">
    <property type="entry name" value="DUF502"/>
    <property type="match status" value="1"/>
</dbReference>
<keyword evidence="4" id="KW-1185">Reference proteome</keyword>
<dbReference type="AlphaFoldDB" id="A0ABD6CH71"/>
<dbReference type="PANTHER" id="PTHR31876:SF26">
    <property type="entry name" value="PROTEIN LIKE COV 2"/>
    <property type="match status" value="1"/>
</dbReference>
<organism evidence="3 4">
    <name type="scientific">Halorientalis brevis</name>
    <dbReference type="NCBI Taxonomy" id="1126241"/>
    <lineage>
        <taxon>Archaea</taxon>
        <taxon>Methanobacteriati</taxon>
        <taxon>Methanobacteriota</taxon>
        <taxon>Stenosarchaea group</taxon>
        <taxon>Halobacteria</taxon>
        <taxon>Halobacteriales</taxon>
        <taxon>Haloarculaceae</taxon>
        <taxon>Halorientalis</taxon>
    </lineage>
</organism>
<reference evidence="3 4" key="1">
    <citation type="journal article" date="2019" name="Int. J. Syst. Evol. Microbiol.">
        <title>The Global Catalogue of Microorganisms (GCM) 10K type strain sequencing project: providing services to taxonomists for standard genome sequencing and annotation.</title>
        <authorList>
            <consortium name="The Broad Institute Genomics Platform"/>
            <consortium name="The Broad Institute Genome Sequencing Center for Infectious Disease"/>
            <person name="Wu L."/>
            <person name="Ma J."/>
        </authorList>
    </citation>
    <scope>NUCLEOTIDE SEQUENCE [LARGE SCALE GENOMIC DNA]</scope>
    <source>
        <strain evidence="3 4">CGMCC 1.12125</strain>
    </source>
</reference>
<comment type="caution">
    <text evidence="3">The sequence shown here is derived from an EMBL/GenBank/DDBJ whole genome shotgun (WGS) entry which is preliminary data.</text>
</comment>
<feature type="transmembrane region" description="Helical" evidence="2">
    <location>
        <begin position="70"/>
        <end position="91"/>
    </location>
</feature>
<evidence type="ECO:0000256" key="1">
    <source>
        <dbReference type="SAM" id="MobiDB-lite"/>
    </source>
</evidence>
<protein>
    <submittedName>
        <fullName evidence="3">DUF502 domain-containing protein</fullName>
    </submittedName>
</protein>
<dbReference type="RefSeq" id="WP_247378539.1">
    <property type="nucleotide sequence ID" value="NZ_JALLGV010000005.1"/>
</dbReference>
<dbReference type="EMBL" id="JBHUDJ010000014">
    <property type="protein sequence ID" value="MFD1588886.1"/>
    <property type="molecule type" value="Genomic_DNA"/>
</dbReference>
<name>A0ABD6CH71_9EURY</name>
<evidence type="ECO:0000256" key="2">
    <source>
        <dbReference type="SAM" id="Phobius"/>
    </source>
</evidence>
<keyword evidence="2" id="KW-0472">Membrane</keyword>
<evidence type="ECO:0000313" key="3">
    <source>
        <dbReference type="EMBL" id="MFD1588886.1"/>
    </source>
</evidence>
<feature type="transmembrane region" description="Helical" evidence="2">
    <location>
        <begin position="21"/>
        <end position="44"/>
    </location>
</feature>
<proteinExistence type="predicted"/>
<sequence>MQGATTKSGSNGEALKERARSAMVTGLAVTVPLIVTLIVLGFAVDFVSGTLNPLVAVVESTLSTSGVPELAVKGVVLLVLLVVILVVGLVADRQPQEGSIEDNFDRMMAGIPGIGSLYTSFNEMSQLLLDSDTDSFQEVKLVEFPSEGSYTVAFLTADTPETIEDATGHDEMVTLFLPLAPNPVMGGHVISVDEDRVTDVDMTVSEGIRAIVTSGVAIEDNGEEVPDELASATNRKNTEKGTGDESPTE</sequence>
<feature type="region of interest" description="Disordered" evidence="1">
    <location>
        <begin position="219"/>
        <end position="249"/>
    </location>
</feature>
<accession>A0ABD6CH71</accession>
<evidence type="ECO:0000313" key="4">
    <source>
        <dbReference type="Proteomes" id="UP001597119"/>
    </source>
</evidence>
<dbReference type="PANTHER" id="PTHR31876">
    <property type="entry name" value="COV-LIKE PROTEIN 1"/>
    <property type="match status" value="1"/>
</dbReference>
<keyword evidence="2" id="KW-0812">Transmembrane</keyword>
<gene>
    <name evidence="3" type="ORF">ACFR9U_18060</name>
</gene>
<dbReference type="Proteomes" id="UP001597119">
    <property type="component" value="Unassembled WGS sequence"/>
</dbReference>
<dbReference type="InterPro" id="IPR007462">
    <property type="entry name" value="COV1-like"/>
</dbReference>
<keyword evidence="2" id="KW-1133">Transmembrane helix</keyword>